<dbReference type="Pfam" id="PF05573">
    <property type="entry name" value="NosL"/>
    <property type="match status" value="1"/>
</dbReference>
<proteinExistence type="predicted"/>
<feature type="chain" id="PRO_5045910461" evidence="1">
    <location>
        <begin position="24"/>
        <end position="151"/>
    </location>
</feature>
<dbReference type="RefSeq" id="WP_041095853.1">
    <property type="nucleotide sequence ID" value="NZ_JARTHD010000075.1"/>
</dbReference>
<organism evidence="2 3">
    <name type="scientific">Bacillus badius</name>
    <dbReference type="NCBI Taxonomy" id="1455"/>
    <lineage>
        <taxon>Bacteria</taxon>
        <taxon>Bacillati</taxon>
        <taxon>Bacillota</taxon>
        <taxon>Bacilli</taxon>
        <taxon>Bacillales</taxon>
        <taxon>Bacillaceae</taxon>
        <taxon>Pseudobacillus</taxon>
    </lineage>
</organism>
<evidence type="ECO:0000313" key="2">
    <source>
        <dbReference type="EMBL" id="KIL79134.1"/>
    </source>
</evidence>
<sequence>MKRILIFLFFSVLALAGCGKEHAYEPVEINPDIDVCDICNMSIAATQYATEVVLTDGTVETFDDIGCMIEYLNQEEEKNIGEAYVRDVQTGDWLKLNEALFLYNKSYWTPMSYGVVSFADEKSAQQFMAEEGKGKQMNLEDIRKHDWGAHQ</sequence>
<dbReference type="InterPro" id="IPR008719">
    <property type="entry name" value="N2O_reductase_NosL"/>
</dbReference>
<name>A0ABR5AWV1_BACBA</name>
<dbReference type="PROSITE" id="PS51257">
    <property type="entry name" value="PROKAR_LIPOPROTEIN"/>
    <property type="match status" value="1"/>
</dbReference>
<feature type="signal peptide" evidence="1">
    <location>
        <begin position="1"/>
        <end position="23"/>
    </location>
</feature>
<reference evidence="2 3" key="1">
    <citation type="submission" date="2015-01" db="EMBL/GenBank/DDBJ databases">
        <title>Genome Assembly of Bacillus badius MTCC 1458.</title>
        <authorList>
            <person name="Verma A."/>
            <person name="Khatri I."/>
            <person name="Mual P."/>
            <person name="Subramanian S."/>
            <person name="Krishnamurthi S."/>
        </authorList>
    </citation>
    <scope>NUCLEOTIDE SEQUENCE [LARGE SCALE GENOMIC DNA]</scope>
    <source>
        <strain evidence="2 3">MTCC 1458</strain>
    </source>
</reference>
<evidence type="ECO:0000313" key="3">
    <source>
        <dbReference type="Proteomes" id="UP000031982"/>
    </source>
</evidence>
<dbReference type="Proteomes" id="UP000031982">
    <property type="component" value="Unassembled WGS sequence"/>
</dbReference>
<dbReference type="EMBL" id="JXLP01000004">
    <property type="protein sequence ID" value="KIL79134.1"/>
    <property type="molecule type" value="Genomic_DNA"/>
</dbReference>
<protein>
    <submittedName>
        <fullName evidence="2">Nitrous oxide reductase maturation protein, outer-membrane lipoprotein NosL</fullName>
    </submittedName>
</protein>
<gene>
    <name evidence="2" type="ORF">SD77_3554</name>
</gene>
<dbReference type="PANTHER" id="PTHR41247:SF1">
    <property type="entry name" value="HTH-TYPE TRANSCRIPTIONAL REPRESSOR YCNK"/>
    <property type="match status" value="1"/>
</dbReference>
<keyword evidence="1" id="KW-0732">Signal</keyword>
<accession>A0ABR5AWV1</accession>
<comment type="caution">
    <text evidence="2">The sequence shown here is derived from an EMBL/GenBank/DDBJ whole genome shotgun (WGS) entry which is preliminary data.</text>
</comment>
<evidence type="ECO:0000256" key="1">
    <source>
        <dbReference type="SAM" id="SignalP"/>
    </source>
</evidence>
<dbReference type="SUPFAM" id="SSF160387">
    <property type="entry name" value="NosL/MerB-like"/>
    <property type="match status" value="1"/>
</dbReference>
<dbReference type="PANTHER" id="PTHR41247">
    <property type="entry name" value="HTH-TYPE TRANSCRIPTIONAL REPRESSOR YCNK"/>
    <property type="match status" value="1"/>
</dbReference>
<keyword evidence="3" id="KW-1185">Reference proteome</keyword>
<keyword evidence="2" id="KW-0449">Lipoprotein</keyword>